<feature type="compositionally biased region" description="Basic and acidic residues" evidence="8">
    <location>
        <begin position="1"/>
        <end position="20"/>
    </location>
</feature>
<dbReference type="PANTHER" id="PTHR46373">
    <property type="entry name" value="PROTEIN RKD4"/>
    <property type="match status" value="1"/>
</dbReference>
<evidence type="ECO:0000259" key="9">
    <source>
        <dbReference type="PROSITE" id="PS51519"/>
    </source>
</evidence>
<gene>
    <name evidence="10" type="ORF">PBS001_LOCUS7565</name>
</gene>
<feature type="coiled-coil region" evidence="7">
    <location>
        <begin position="444"/>
        <end position="502"/>
    </location>
</feature>
<dbReference type="PANTHER" id="PTHR46373:SF2">
    <property type="entry name" value="RWP-RK DOMAIN-CONTAINING PROTEIN"/>
    <property type="match status" value="1"/>
</dbReference>
<evidence type="ECO:0000256" key="5">
    <source>
        <dbReference type="ARBA" id="ARBA00023163"/>
    </source>
</evidence>
<evidence type="ECO:0000256" key="8">
    <source>
        <dbReference type="SAM" id="MobiDB-lite"/>
    </source>
</evidence>
<keyword evidence="6" id="KW-0539">Nucleus</keyword>
<keyword evidence="11" id="KW-1185">Reference proteome</keyword>
<evidence type="ECO:0000256" key="1">
    <source>
        <dbReference type="ARBA" id="ARBA00004049"/>
    </source>
</evidence>
<keyword evidence="4" id="KW-0238">DNA-binding</keyword>
<dbReference type="Pfam" id="PF02042">
    <property type="entry name" value="RWP-RK"/>
    <property type="match status" value="1"/>
</dbReference>
<feature type="compositionally biased region" description="Polar residues" evidence="8">
    <location>
        <begin position="348"/>
        <end position="358"/>
    </location>
</feature>
<feature type="region of interest" description="Disordered" evidence="8">
    <location>
        <begin position="214"/>
        <end position="254"/>
    </location>
</feature>
<evidence type="ECO:0000256" key="6">
    <source>
        <dbReference type="ARBA" id="ARBA00023242"/>
    </source>
</evidence>
<sequence>MSLSETNKEKPWQKRRDEGAKPPIAIPLISPLQFAFPLSNEAVNRSDNQDSSRQKLAIAQRVPPRESSIQASSLDTSIAVVVRAFVNSPLTTTDWHQIVSAVQRGLKLPITTSLPCKCQRGAELTGPTLSDVTTTKYPGSLKEDNRRLRRQRRRDLILHFLMDNLGVYTLPEFDRESSAQARLQGAVSAPCEQHHPTFAPLSIITVDRFHANATRPPAKASSLETSPPRFSSDTRRHTGWRRASGEGMTDYKAESQTMQATIPQGQGDTTCCPNLLEGAVVPSAVHSNSAQELETPQKQLRQENEDHSQAFAVLPLRMSTRRTKMTTRWSPSVARDQHQSSHRASKVPGSQRSQDSSASLKLAVTLPTRPISNATQNINFDMLQPHFERPLQQAADSFCVCTTLLKKICRRNGINNWPYRKICGLRKSVASMTKQVKYFEGEQRRAYANQLKTLEHELQAYLRTGNKPLKEPLCNLEAETEAKQFKEDISETSSKIERKEVQVVPAWSNALSLNLPYYSNNQIVHELSSRPTTAGDSGATWGGAHFRLLELQQRTTAFPTPTHYRALPSIVSILQHQNYSSSSRAASTPSTTAPGAWHIERYQYQEP</sequence>
<protein>
    <recommendedName>
        <fullName evidence="9">RWP-RK domain-containing protein</fullName>
    </recommendedName>
</protein>
<evidence type="ECO:0000313" key="11">
    <source>
        <dbReference type="Proteomes" id="UP001158986"/>
    </source>
</evidence>
<feature type="region of interest" description="Disordered" evidence="8">
    <location>
        <begin position="1"/>
        <end position="22"/>
    </location>
</feature>
<keyword evidence="3 7" id="KW-0175">Coiled coil</keyword>
<evidence type="ECO:0000256" key="2">
    <source>
        <dbReference type="ARBA" id="ARBA00023015"/>
    </source>
</evidence>
<keyword evidence="5" id="KW-0804">Transcription</keyword>
<comment type="function">
    <text evidence="1">Putative transcription factor.</text>
</comment>
<dbReference type="InterPro" id="IPR003035">
    <property type="entry name" value="RWP-RK_dom"/>
</dbReference>
<feature type="region of interest" description="Disordered" evidence="8">
    <location>
        <begin position="43"/>
        <end position="66"/>
    </location>
</feature>
<feature type="compositionally biased region" description="Polar residues" evidence="8">
    <location>
        <begin position="222"/>
        <end position="231"/>
    </location>
</feature>
<keyword evidence="2" id="KW-0805">Transcription regulation</keyword>
<evidence type="ECO:0000256" key="7">
    <source>
        <dbReference type="SAM" id="Coils"/>
    </source>
</evidence>
<comment type="caution">
    <text evidence="10">The sequence shown here is derived from an EMBL/GenBank/DDBJ whole genome shotgun (WGS) entry which is preliminary data.</text>
</comment>
<feature type="compositionally biased region" description="Polar residues" evidence="8">
    <location>
        <begin position="286"/>
        <end position="299"/>
    </location>
</feature>
<accession>A0ABN8D6Q6</accession>
<dbReference type="InterPro" id="IPR044607">
    <property type="entry name" value="RKD-like"/>
</dbReference>
<dbReference type="Proteomes" id="UP001158986">
    <property type="component" value="Unassembled WGS sequence"/>
</dbReference>
<name>A0ABN8D6Q6_9STRA</name>
<proteinExistence type="predicted"/>
<evidence type="ECO:0000313" key="10">
    <source>
        <dbReference type="EMBL" id="CAH0521105.1"/>
    </source>
</evidence>
<feature type="region of interest" description="Disordered" evidence="8">
    <location>
        <begin position="286"/>
        <end position="358"/>
    </location>
</feature>
<reference evidence="10 11" key="1">
    <citation type="submission" date="2021-11" db="EMBL/GenBank/DDBJ databases">
        <authorList>
            <person name="Islam A."/>
            <person name="Islam S."/>
            <person name="Flora M.S."/>
            <person name="Rahman M."/>
            <person name="Ziaur R.M."/>
            <person name="Epstein J.H."/>
            <person name="Hassan M."/>
            <person name="Klassen M."/>
            <person name="Woodard K."/>
            <person name="Webb A."/>
            <person name="Webby R.J."/>
            <person name="El Zowalaty M.E."/>
        </authorList>
    </citation>
    <scope>NUCLEOTIDE SEQUENCE [LARGE SCALE GENOMIC DNA]</scope>
    <source>
        <strain evidence="10">Pbs1</strain>
    </source>
</reference>
<evidence type="ECO:0000256" key="3">
    <source>
        <dbReference type="ARBA" id="ARBA00023054"/>
    </source>
</evidence>
<evidence type="ECO:0000256" key="4">
    <source>
        <dbReference type="ARBA" id="ARBA00023125"/>
    </source>
</evidence>
<feature type="domain" description="RWP-RK" evidence="9">
    <location>
        <begin position="360"/>
        <end position="445"/>
    </location>
</feature>
<organism evidence="10 11">
    <name type="scientific">Peronospora belbahrii</name>
    <dbReference type="NCBI Taxonomy" id="622444"/>
    <lineage>
        <taxon>Eukaryota</taxon>
        <taxon>Sar</taxon>
        <taxon>Stramenopiles</taxon>
        <taxon>Oomycota</taxon>
        <taxon>Peronosporomycetes</taxon>
        <taxon>Peronosporales</taxon>
        <taxon>Peronosporaceae</taxon>
        <taxon>Peronospora</taxon>
    </lineage>
</organism>
<dbReference type="PROSITE" id="PS51519">
    <property type="entry name" value="RWP_RK"/>
    <property type="match status" value="1"/>
</dbReference>
<dbReference type="EMBL" id="CAKLCB010000375">
    <property type="protein sequence ID" value="CAH0521105.1"/>
    <property type="molecule type" value="Genomic_DNA"/>
</dbReference>